<dbReference type="InterPro" id="IPR050951">
    <property type="entry name" value="Retrovirus_Pol_polyprotein"/>
</dbReference>
<evidence type="ECO:0000256" key="8">
    <source>
        <dbReference type="SAM" id="MobiDB-lite"/>
    </source>
</evidence>
<dbReference type="Gene3D" id="3.10.20.370">
    <property type="match status" value="1"/>
</dbReference>
<evidence type="ECO:0000256" key="4">
    <source>
        <dbReference type="ARBA" id="ARBA00022759"/>
    </source>
</evidence>
<feature type="domain" description="Integrase catalytic" evidence="9">
    <location>
        <begin position="545"/>
        <end position="711"/>
    </location>
</feature>
<reference evidence="10" key="2">
    <citation type="submission" date="2025-08" db="UniProtKB">
        <authorList>
            <consortium name="Ensembl"/>
        </authorList>
    </citation>
    <scope>IDENTIFICATION</scope>
</reference>
<evidence type="ECO:0000256" key="2">
    <source>
        <dbReference type="ARBA" id="ARBA00022695"/>
    </source>
</evidence>
<dbReference type="AlphaFoldDB" id="A0AAZ1X8S4"/>
<keyword evidence="2" id="KW-0548">Nucleotidyltransferase</keyword>
<dbReference type="Gene3D" id="3.30.420.10">
    <property type="entry name" value="Ribonuclease H-like superfamily/Ribonuclease H"/>
    <property type="match status" value="1"/>
</dbReference>
<accession>A0AAZ1X8S4</accession>
<dbReference type="CDD" id="cd09274">
    <property type="entry name" value="RNase_HI_RT_Ty3"/>
    <property type="match status" value="1"/>
</dbReference>
<evidence type="ECO:0000256" key="3">
    <source>
        <dbReference type="ARBA" id="ARBA00022722"/>
    </source>
</evidence>
<dbReference type="PANTHER" id="PTHR37984:SF15">
    <property type="entry name" value="INTEGRASE CATALYTIC DOMAIN-CONTAINING PROTEIN"/>
    <property type="match status" value="1"/>
</dbReference>
<dbReference type="Gene3D" id="1.10.340.70">
    <property type="match status" value="1"/>
</dbReference>
<dbReference type="GO" id="GO:0004519">
    <property type="term" value="F:endonuclease activity"/>
    <property type="evidence" value="ECO:0007669"/>
    <property type="project" value="UniProtKB-KW"/>
</dbReference>
<dbReference type="SUPFAM" id="SSF53098">
    <property type="entry name" value="Ribonuclease H-like"/>
    <property type="match status" value="1"/>
</dbReference>
<dbReference type="GO" id="GO:0003964">
    <property type="term" value="F:RNA-directed DNA polymerase activity"/>
    <property type="evidence" value="ECO:0007669"/>
    <property type="project" value="UniProtKB-KW"/>
</dbReference>
<dbReference type="SUPFAM" id="SSF56672">
    <property type="entry name" value="DNA/RNA polymerases"/>
    <property type="match status" value="1"/>
</dbReference>
<dbReference type="Proteomes" id="UP000472276">
    <property type="component" value="Unassembled WGS sequence"/>
</dbReference>
<protein>
    <recommendedName>
        <fullName evidence="7">Gypsy retrotransposon integrase-like protein 1</fullName>
    </recommendedName>
</protein>
<dbReference type="FunFam" id="1.10.340.70:FF:000001">
    <property type="entry name" value="Retrovirus-related Pol polyprotein from transposon gypsy-like Protein"/>
    <property type="match status" value="1"/>
</dbReference>
<keyword evidence="11" id="KW-1185">Reference proteome</keyword>
<keyword evidence="1" id="KW-0808">Transferase</keyword>
<keyword evidence="6" id="KW-0695">RNA-directed DNA polymerase</keyword>
<dbReference type="InterPro" id="IPR036397">
    <property type="entry name" value="RNaseH_sf"/>
</dbReference>
<reference evidence="11" key="1">
    <citation type="submission" date="2020-03" db="EMBL/GenBank/DDBJ databases">
        <title>Evolution of repeat sequences and sex chromosomes of tilapia species revealed by chromosome-level genomes.</title>
        <authorList>
            <person name="Xu L."/>
            <person name="Tao W."/>
            <person name="Wang D."/>
            <person name="Zhou Q."/>
        </authorList>
    </citation>
    <scope>NUCLEOTIDE SEQUENCE [LARGE SCALE GENOMIC DNA]</scope>
    <source>
        <strain evidence="11">Israel</strain>
    </source>
</reference>
<dbReference type="PANTHER" id="PTHR37984">
    <property type="entry name" value="PROTEIN CBG26694"/>
    <property type="match status" value="1"/>
</dbReference>
<dbReference type="Gene3D" id="3.10.10.10">
    <property type="entry name" value="HIV Type 1 Reverse Transcriptase, subunit A, domain 1"/>
    <property type="match status" value="1"/>
</dbReference>
<evidence type="ECO:0000313" key="10">
    <source>
        <dbReference type="Ensembl" id="ENSOABP00000064421.1"/>
    </source>
</evidence>
<evidence type="ECO:0000256" key="7">
    <source>
        <dbReference type="ARBA" id="ARBA00039658"/>
    </source>
</evidence>
<dbReference type="GO" id="GO:0015074">
    <property type="term" value="P:DNA integration"/>
    <property type="evidence" value="ECO:0007669"/>
    <property type="project" value="InterPro"/>
</dbReference>
<feature type="compositionally biased region" description="Low complexity" evidence="8">
    <location>
        <begin position="102"/>
        <end position="111"/>
    </location>
</feature>
<evidence type="ECO:0000256" key="1">
    <source>
        <dbReference type="ARBA" id="ARBA00022679"/>
    </source>
</evidence>
<reference evidence="10" key="3">
    <citation type="submission" date="2025-09" db="UniProtKB">
        <authorList>
            <consortium name="Ensembl"/>
        </authorList>
    </citation>
    <scope>IDENTIFICATION</scope>
</reference>
<dbReference type="Ensembl" id="ENSOABT00000065181.1">
    <property type="protein sequence ID" value="ENSOABP00000064421.1"/>
    <property type="gene ID" value="ENSOABG00000029702.1"/>
</dbReference>
<evidence type="ECO:0000259" key="9">
    <source>
        <dbReference type="PROSITE" id="PS50994"/>
    </source>
</evidence>
<dbReference type="PROSITE" id="PS50994">
    <property type="entry name" value="INTEGRASE"/>
    <property type="match status" value="1"/>
</dbReference>
<feature type="compositionally biased region" description="Polar residues" evidence="8">
    <location>
        <begin position="112"/>
        <end position="122"/>
    </location>
</feature>
<dbReference type="Pfam" id="PF17917">
    <property type="entry name" value="RT_RNaseH"/>
    <property type="match status" value="1"/>
</dbReference>
<name>A0AAZ1X8S4_OREAU</name>
<dbReference type="FunFam" id="3.10.20.370:FF:000001">
    <property type="entry name" value="Retrovirus-related Pol polyprotein from transposon 17.6-like protein"/>
    <property type="match status" value="1"/>
</dbReference>
<dbReference type="InterPro" id="IPR012337">
    <property type="entry name" value="RNaseH-like_sf"/>
</dbReference>
<proteinExistence type="predicted"/>
<dbReference type="CDD" id="cd01647">
    <property type="entry name" value="RT_LTR"/>
    <property type="match status" value="1"/>
</dbReference>
<dbReference type="GO" id="GO:0016787">
    <property type="term" value="F:hydrolase activity"/>
    <property type="evidence" value="ECO:0007669"/>
    <property type="project" value="UniProtKB-KW"/>
</dbReference>
<evidence type="ECO:0000256" key="5">
    <source>
        <dbReference type="ARBA" id="ARBA00022801"/>
    </source>
</evidence>
<evidence type="ECO:0000256" key="6">
    <source>
        <dbReference type="ARBA" id="ARBA00022918"/>
    </source>
</evidence>
<dbReference type="InterPro" id="IPR041588">
    <property type="entry name" value="Integrase_H2C2"/>
</dbReference>
<dbReference type="InterPro" id="IPR001584">
    <property type="entry name" value="Integrase_cat-core"/>
</dbReference>
<dbReference type="Gene3D" id="3.30.70.270">
    <property type="match status" value="1"/>
</dbReference>
<dbReference type="Pfam" id="PF17921">
    <property type="entry name" value="Integrase_H2C2"/>
    <property type="match status" value="1"/>
</dbReference>
<sequence length="740" mass="82392">MTVTGERADMRGKKPLRVRVKDLELVQDFWLADIQDQCIIGLDLLTCWGACVDTAKRAITLGTETLALQCGQKQGAEGARARRDRRRVAAAQQISGPGGSGSSLLTSAPASQPNKSPSTETTEAVGDLWQRSSVGLNIDQRQRLRCLLDENVDIFAASDKDSRQTGLVQHTIDTGSAQPIRLRPHRLPLSKRQVAEEKIREMAAAGVIEPSNSPWAAPVVLVGKKNGSPRFCVDFRRLNAVTKKDSFPLPRIDEALDYVTGSNWFSSLDWGDACAAAFAQLKEDLTRAPVLAYPDARQPFIVDTDASNVGVRAVLSQQGEAGERVVAYFSRALGRAERNYCVTRRELLAVVLAVRHFRPYLHGCRFLLRTDHASLTWLLNFKHPEGQVARWLEVLQGYDFEIQHRAGRQHGNADALSRRPCMAVECRYCLRQEERAQEALWVATAQATASGGGWLPLTTQQLKREQEADATLGQGRDLLQLLVPRLLRSQVLELVHGSVGAGHYGNAKTLRRLRGRFYWPGCRRDVELHVHCCDTCTAQKGPTQRSTAPLQQYLVGAPMERVDVLGPFPVTESGNRYVLVVMDYFTKWPEAYAVPDQSATTTAERLVEEMFACFGVLAELHSDQGRNFESKVFGEICRQLGVEKTRTTPLHPQSDGLVERFNRTLATQLAILTSRHQRDWDRYLPLVLWSYRTAVQESSQCTPAALMFGRELRTPVDLVFGSPPPSRRLTVGQTWTTTGG</sequence>
<dbReference type="Pfam" id="PF00665">
    <property type="entry name" value="rve"/>
    <property type="match status" value="1"/>
</dbReference>
<dbReference type="GO" id="GO:0003676">
    <property type="term" value="F:nucleic acid binding"/>
    <property type="evidence" value="ECO:0007669"/>
    <property type="project" value="InterPro"/>
</dbReference>
<keyword evidence="5" id="KW-0378">Hydrolase</keyword>
<dbReference type="InterPro" id="IPR043128">
    <property type="entry name" value="Rev_trsase/Diguanyl_cyclase"/>
</dbReference>
<keyword evidence="4" id="KW-0255">Endonuclease</keyword>
<dbReference type="InterPro" id="IPR043502">
    <property type="entry name" value="DNA/RNA_pol_sf"/>
</dbReference>
<organism evidence="10 11">
    <name type="scientific">Oreochromis aureus</name>
    <name type="common">Israeli tilapia</name>
    <name type="synonym">Chromis aureus</name>
    <dbReference type="NCBI Taxonomy" id="47969"/>
    <lineage>
        <taxon>Eukaryota</taxon>
        <taxon>Metazoa</taxon>
        <taxon>Chordata</taxon>
        <taxon>Craniata</taxon>
        <taxon>Vertebrata</taxon>
        <taxon>Euteleostomi</taxon>
        <taxon>Actinopterygii</taxon>
        <taxon>Neopterygii</taxon>
        <taxon>Teleostei</taxon>
        <taxon>Neoteleostei</taxon>
        <taxon>Acanthomorphata</taxon>
        <taxon>Ovalentaria</taxon>
        <taxon>Cichlomorphae</taxon>
        <taxon>Cichliformes</taxon>
        <taxon>Cichlidae</taxon>
        <taxon>African cichlids</taxon>
        <taxon>Pseudocrenilabrinae</taxon>
        <taxon>Oreochromini</taxon>
        <taxon>Oreochromis</taxon>
    </lineage>
</organism>
<dbReference type="InterPro" id="IPR041373">
    <property type="entry name" value="RT_RNaseH"/>
</dbReference>
<keyword evidence="3" id="KW-0540">Nuclease</keyword>
<evidence type="ECO:0000313" key="11">
    <source>
        <dbReference type="Proteomes" id="UP000472276"/>
    </source>
</evidence>
<feature type="region of interest" description="Disordered" evidence="8">
    <location>
        <begin position="74"/>
        <end position="126"/>
    </location>
</feature>
<dbReference type="FunFam" id="3.30.420.10:FF:000032">
    <property type="entry name" value="Retrovirus-related Pol polyprotein from transposon 297-like Protein"/>
    <property type="match status" value="1"/>
</dbReference>